<evidence type="ECO:0000256" key="12">
    <source>
        <dbReference type="PROSITE-ProRule" id="PRU01385"/>
    </source>
</evidence>
<evidence type="ECO:0000256" key="11">
    <source>
        <dbReference type="HAMAP-Rule" id="MF_00132"/>
    </source>
</evidence>
<proteinExistence type="inferred from homology"/>
<keyword evidence="10 11" id="KW-0413">Isomerase</keyword>
<organism evidence="16 17">
    <name type="scientific">Nanobsidianus stetteri</name>
    <dbReference type="NCBI Taxonomy" id="1294122"/>
    <lineage>
        <taxon>Archaea</taxon>
        <taxon>Nanobdellota</taxon>
        <taxon>Candidatus Nanoarchaeia</taxon>
        <taxon>Nanoarchaeales</taxon>
        <taxon>Nanopusillaceae</taxon>
        <taxon>Candidatus Nanobsidianus</taxon>
    </lineage>
</organism>
<dbReference type="Gene3D" id="3.40.1360.10">
    <property type="match status" value="1"/>
</dbReference>
<dbReference type="PRINTS" id="PR01552">
    <property type="entry name" value="TPISMRASE6A"/>
</dbReference>
<evidence type="ECO:0000256" key="8">
    <source>
        <dbReference type="ARBA" id="ARBA00023029"/>
    </source>
</evidence>
<evidence type="ECO:0000313" key="17">
    <source>
        <dbReference type="Proteomes" id="UP000245908"/>
    </source>
</evidence>
<feature type="binding site" evidence="11">
    <location>
        <position position="250"/>
    </location>
    <ligand>
        <name>Mg(2+)</name>
        <dbReference type="ChEBI" id="CHEBI:18420"/>
    </ligand>
</feature>
<evidence type="ECO:0000256" key="9">
    <source>
        <dbReference type="ARBA" id="ARBA00023125"/>
    </source>
</evidence>
<evidence type="ECO:0000259" key="15">
    <source>
        <dbReference type="Pfam" id="PF21180"/>
    </source>
</evidence>
<dbReference type="AlphaFoldDB" id="A0A2T9WTS7"/>
<dbReference type="InterPro" id="IPR036078">
    <property type="entry name" value="Spo11/TopoVI_A_sf"/>
</dbReference>
<sequence>MVQYIEKLSKEEVLNRIKKLADEIYNDFSSGNPSIKLAVRGNIKNIEYDEKRDIITLKEKIGSREFFNLGHVRRFMQTLLVASLAKKLVEKDKTASLREVYYQLKHTIPILNVNTIEEQEESDAVIEDLERAIKAIREQFHIKAEGRGAIYGDIYLRDKKRGDEWNCSKLGRGGWSIPSTIEDIEIGDVNADFVLVVEKEAMFDRLIEERFPEKQGAILITSKGQPPRGVRRLIHRLRKEKNLPVYVFTDGDPWGFYIYSVIKRGSMNLSQFSELLATPDVKFIGMTIDDIDEYDLRKKGAVIKLNQRDIKRINEIANYPWFKKSKDWQRQFRKMLDYGIKVEQDALAANSLEFVADTYLPDKLEHPEKILS</sequence>
<dbReference type="SUPFAM" id="SSF56726">
    <property type="entry name" value="DNA topoisomerase IV, alpha subunit"/>
    <property type="match status" value="1"/>
</dbReference>
<dbReference type="CDD" id="cd00223">
    <property type="entry name" value="TOPRIM_TopoIIB_SPO"/>
    <property type="match status" value="1"/>
</dbReference>
<evidence type="ECO:0000256" key="4">
    <source>
        <dbReference type="ARBA" id="ARBA00022723"/>
    </source>
</evidence>
<evidence type="ECO:0000259" key="14">
    <source>
        <dbReference type="Pfam" id="PF20768"/>
    </source>
</evidence>
<dbReference type="InterPro" id="IPR004085">
    <property type="entry name" value="TopoVI_A"/>
</dbReference>
<dbReference type="GO" id="GO:0003918">
    <property type="term" value="F:DNA topoisomerase type II (double strand cut, ATP-hydrolyzing) activity"/>
    <property type="evidence" value="ECO:0007669"/>
    <property type="project" value="UniProtKB-UniRule"/>
</dbReference>
<dbReference type="Pfam" id="PF20768">
    <property type="entry name" value="Topo_VI_alpha"/>
    <property type="match status" value="1"/>
</dbReference>
<feature type="domain" description="Spo11/DNA topoisomerase VI subunit A N-terminal" evidence="13">
    <location>
        <begin position="73"/>
        <end position="142"/>
    </location>
</feature>
<dbReference type="GO" id="GO:0005524">
    <property type="term" value="F:ATP binding"/>
    <property type="evidence" value="ECO:0007669"/>
    <property type="project" value="UniProtKB-KW"/>
</dbReference>
<evidence type="ECO:0000256" key="6">
    <source>
        <dbReference type="ARBA" id="ARBA00022840"/>
    </source>
</evidence>
<keyword evidence="6 11" id="KW-0067">ATP-binding</keyword>
<dbReference type="GO" id="GO:0000287">
    <property type="term" value="F:magnesium ion binding"/>
    <property type="evidence" value="ECO:0007669"/>
    <property type="project" value="UniProtKB-UniRule"/>
</dbReference>
<dbReference type="GO" id="GO:0003677">
    <property type="term" value="F:DNA binding"/>
    <property type="evidence" value="ECO:0007669"/>
    <property type="project" value="UniProtKB-UniRule"/>
</dbReference>
<name>A0A2T9WTS7_NANST</name>
<comment type="function">
    <text evidence="11">Relaxes both positive and negative superturns and exhibits a strong decatenase activity.</text>
</comment>
<dbReference type="Pfam" id="PF04406">
    <property type="entry name" value="TP6A_N"/>
    <property type="match status" value="1"/>
</dbReference>
<keyword evidence="9 11" id="KW-0238">DNA-binding</keyword>
<feature type="binding site" evidence="11">
    <location>
        <position position="198"/>
    </location>
    <ligand>
        <name>Mg(2+)</name>
        <dbReference type="ChEBI" id="CHEBI:18420"/>
    </ligand>
</feature>
<feature type="domain" description="Type II DNA topoisomerase VI subunit A all-beta" evidence="14">
    <location>
        <begin position="148"/>
        <end position="188"/>
    </location>
</feature>
<reference evidence="16 17" key="1">
    <citation type="journal article" date="2015" name="Appl. Environ. Microbiol.">
        <title>Nanoarchaeota, Their Sulfolobales Host, and Nanoarchaeota Virus Distribution across Yellowstone National Park Hot Springs.</title>
        <authorList>
            <person name="Munson-McGee J.H."/>
            <person name="Field E.K."/>
            <person name="Bateson M."/>
            <person name="Rooney C."/>
            <person name="Stepanauskas R."/>
            <person name="Young M.J."/>
        </authorList>
    </citation>
    <scope>NUCLEOTIDE SEQUENCE [LARGE SCALE GENOMIC DNA]</scope>
    <source>
        <strain evidence="16">SCGC AB-777_O03</strain>
    </source>
</reference>
<evidence type="ECO:0000256" key="10">
    <source>
        <dbReference type="ARBA" id="ARBA00023235"/>
    </source>
</evidence>
<keyword evidence="4 11" id="KW-0479">Metal-binding</keyword>
<accession>A0A2T9WTS7</accession>
<keyword evidence="7 11" id="KW-0460">Magnesium</keyword>
<evidence type="ECO:0000259" key="13">
    <source>
        <dbReference type="Pfam" id="PF04406"/>
    </source>
</evidence>
<evidence type="ECO:0000256" key="1">
    <source>
        <dbReference type="ARBA" id="ARBA00000185"/>
    </source>
</evidence>
<dbReference type="PANTHER" id="PTHR10848">
    <property type="entry name" value="MEIOTIC RECOMBINATION PROTEIN SPO11"/>
    <property type="match status" value="1"/>
</dbReference>
<dbReference type="EC" id="5.6.2.2" evidence="11"/>
<keyword evidence="5 11" id="KW-0547">Nucleotide-binding</keyword>
<dbReference type="InterPro" id="IPR034136">
    <property type="entry name" value="TOPRIM_Topo6A/Spo11"/>
</dbReference>
<comment type="caution">
    <text evidence="16">The sequence shown here is derived from an EMBL/GenBank/DDBJ whole genome shotgun (WGS) entry which is preliminary data.</text>
</comment>
<feature type="active site" description="O-(5'-phospho-DNA)-tyrosine intermediate" evidence="11 12">
    <location>
        <position position="102"/>
    </location>
</feature>
<dbReference type="InterPro" id="IPR036388">
    <property type="entry name" value="WH-like_DNA-bd_sf"/>
</dbReference>
<dbReference type="GO" id="GO:0006260">
    <property type="term" value="P:DNA replication"/>
    <property type="evidence" value="ECO:0007669"/>
    <property type="project" value="UniProtKB-UniRule"/>
</dbReference>
<evidence type="ECO:0000256" key="7">
    <source>
        <dbReference type="ARBA" id="ARBA00022842"/>
    </source>
</evidence>
<dbReference type="GO" id="GO:0006265">
    <property type="term" value="P:DNA topological change"/>
    <property type="evidence" value="ECO:0007669"/>
    <property type="project" value="UniProtKB-UniRule"/>
</dbReference>
<evidence type="ECO:0000313" key="16">
    <source>
        <dbReference type="EMBL" id="PVU71221.1"/>
    </source>
</evidence>
<comment type="subunit">
    <text evidence="11">Homodimer. Heterotetramer of two Top6A and two Top6B chains.</text>
</comment>
<comment type="similarity">
    <text evidence="3 11 12">Belongs to the TOP6A family.</text>
</comment>
<dbReference type="Gene3D" id="1.10.10.10">
    <property type="entry name" value="Winged helix-like DNA-binding domain superfamily/Winged helix DNA-binding domain"/>
    <property type="match status" value="1"/>
</dbReference>
<comment type="catalytic activity">
    <reaction evidence="1 11 12">
        <text>ATP-dependent breakage, passage and rejoining of double-stranded DNA.</text>
        <dbReference type="EC" id="5.6.2.2"/>
    </reaction>
</comment>
<dbReference type="InterPro" id="IPR049333">
    <property type="entry name" value="Topo_VI_alpha"/>
</dbReference>
<dbReference type="GO" id="GO:0005694">
    <property type="term" value="C:chromosome"/>
    <property type="evidence" value="ECO:0007669"/>
    <property type="project" value="InterPro"/>
</dbReference>
<dbReference type="EMBL" id="QEFH01000010">
    <property type="protein sequence ID" value="PVU71221.1"/>
    <property type="molecule type" value="Genomic_DNA"/>
</dbReference>
<dbReference type="Proteomes" id="UP000245908">
    <property type="component" value="Unassembled WGS sequence"/>
</dbReference>
<gene>
    <name evidence="11" type="primary">top6A</name>
    <name evidence="16" type="ORF">DDW05_01715</name>
</gene>
<dbReference type="HAMAP" id="MF_00132">
    <property type="entry name" value="Top6A"/>
    <property type="match status" value="1"/>
</dbReference>
<dbReference type="PRINTS" id="PR01550">
    <property type="entry name" value="TOP6AFAMILY"/>
</dbReference>
<comment type="cofactor">
    <cofactor evidence="2 11">
        <name>Mg(2+)</name>
        <dbReference type="ChEBI" id="CHEBI:18420"/>
    </cofactor>
</comment>
<feature type="domain" description="Topoisomerase 6 subunit A/Spo11 TOPRIM" evidence="15">
    <location>
        <begin position="193"/>
        <end position="364"/>
    </location>
</feature>
<dbReference type="PROSITE" id="PS52041">
    <property type="entry name" value="TOPO_IIB"/>
    <property type="match status" value="1"/>
</dbReference>
<protein>
    <recommendedName>
        <fullName evidence="11">Type 2 DNA topoisomerase 6 subunit A</fullName>
        <ecNumber evidence="11">5.6.2.2</ecNumber>
    </recommendedName>
    <alternativeName>
        <fullName evidence="11">Type II DNA topoisomerase VI subunit A</fullName>
    </alternativeName>
</protein>
<dbReference type="PANTHER" id="PTHR10848:SF0">
    <property type="entry name" value="MEIOTIC RECOMBINATION PROTEIN SPO11"/>
    <property type="match status" value="1"/>
</dbReference>
<dbReference type="NCBIfam" id="NF003333">
    <property type="entry name" value="PRK04342.1-2"/>
    <property type="match status" value="1"/>
</dbReference>
<dbReference type="InterPro" id="IPR002815">
    <property type="entry name" value="Spo11/TopoVI_A"/>
</dbReference>
<evidence type="ECO:0000256" key="2">
    <source>
        <dbReference type="ARBA" id="ARBA00001946"/>
    </source>
</evidence>
<keyword evidence="8 11" id="KW-0799">Topoisomerase</keyword>
<dbReference type="Pfam" id="PF21180">
    <property type="entry name" value="TOP6A-Spo11_Toprim"/>
    <property type="match status" value="1"/>
</dbReference>
<evidence type="ECO:0000256" key="3">
    <source>
        <dbReference type="ARBA" id="ARBA00006559"/>
    </source>
</evidence>
<evidence type="ECO:0000256" key="5">
    <source>
        <dbReference type="ARBA" id="ARBA00022741"/>
    </source>
</evidence>
<dbReference type="InterPro" id="IPR013049">
    <property type="entry name" value="Spo11/TopoVI_A_N"/>
</dbReference>